<dbReference type="OrthoDB" id="7011037at2"/>
<organism evidence="2 3">
    <name type="scientific">Thermopolyspora flexuosa</name>
    <dbReference type="NCBI Taxonomy" id="103836"/>
    <lineage>
        <taxon>Bacteria</taxon>
        <taxon>Bacillati</taxon>
        <taxon>Actinomycetota</taxon>
        <taxon>Actinomycetes</taxon>
        <taxon>Streptosporangiales</taxon>
        <taxon>Streptosporangiaceae</taxon>
        <taxon>Thermopolyspora</taxon>
    </lineage>
</organism>
<gene>
    <name evidence="2" type="ORF">FHX40_3656</name>
</gene>
<dbReference type="InterPro" id="IPR016181">
    <property type="entry name" value="Acyl_CoA_acyltransferase"/>
</dbReference>
<dbReference type="PROSITE" id="PS51186">
    <property type="entry name" value="GNAT"/>
    <property type="match status" value="1"/>
</dbReference>
<sequence length="188" mass="20203">MTTCDNAASGRTEAAGVRVRTGDVRDVPAVLALFDTAVRWLVAQGRTGQWGTEPFSTRPERVRQAHNWASGGGLRIAEVDGEVAGTIVLGDAPHYAPPATGPELYVQAFVTDRARRGHGIGAALLERACAETVARGLPVLRLDCWGGGDRALVRYYERAGFTPTERFMVGEWEGQVLERRFPGPGAAT</sequence>
<keyword evidence="3" id="KW-1185">Reference proteome</keyword>
<evidence type="ECO:0000313" key="2">
    <source>
        <dbReference type="EMBL" id="TQM76905.1"/>
    </source>
</evidence>
<dbReference type="Proteomes" id="UP000319213">
    <property type="component" value="Unassembled WGS sequence"/>
</dbReference>
<dbReference type="SUPFAM" id="SSF55729">
    <property type="entry name" value="Acyl-CoA N-acyltransferases (Nat)"/>
    <property type="match status" value="1"/>
</dbReference>
<dbReference type="CDD" id="cd04301">
    <property type="entry name" value="NAT_SF"/>
    <property type="match status" value="1"/>
</dbReference>
<dbReference type="GO" id="GO:0016747">
    <property type="term" value="F:acyltransferase activity, transferring groups other than amino-acyl groups"/>
    <property type="evidence" value="ECO:0007669"/>
    <property type="project" value="InterPro"/>
</dbReference>
<reference evidence="2 3" key="1">
    <citation type="submission" date="2019-06" db="EMBL/GenBank/DDBJ databases">
        <title>Sequencing the genomes of 1000 actinobacteria strains.</title>
        <authorList>
            <person name="Klenk H.-P."/>
        </authorList>
    </citation>
    <scope>NUCLEOTIDE SEQUENCE [LARGE SCALE GENOMIC DNA]</scope>
    <source>
        <strain evidence="2 3">DSM 43186</strain>
    </source>
</reference>
<keyword evidence="2" id="KW-0808">Transferase</keyword>
<protein>
    <submittedName>
        <fullName evidence="2">Acetyltransferase (GNAT) family protein</fullName>
    </submittedName>
</protein>
<evidence type="ECO:0000313" key="3">
    <source>
        <dbReference type="Proteomes" id="UP000319213"/>
    </source>
</evidence>
<feature type="domain" description="N-acetyltransferase" evidence="1">
    <location>
        <begin position="17"/>
        <end position="182"/>
    </location>
</feature>
<dbReference type="EMBL" id="VFPQ01000001">
    <property type="protein sequence ID" value="TQM76905.1"/>
    <property type="molecule type" value="Genomic_DNA"/>
</dbReference>
<dbReference type="RefSeq" id="WP_142260718.1">
    <property type="nucleotide sequence ID" value="NZ_BMPV01000005.1"/>
</dbReference>
<name>A0A543J244_9ACTN</name>
<dbReference type="InterPro" id="IPR000182">
    <property type="entry name" value="GNAT_dom"/>
</dbReference>
<proteinExistence type="predicted"/>
<evidence type="ECO:0000259" key="1">
    <source>
        <dbReference type="PROSITE" id="PS51186"/>
    </source>
</evidence>
<comment type="caution">
    <text evidence="2">The sequence shown here is derived from an EMBL/GenBank/DDBJ whole genome shotgun (WGS) entry which is preliminary data.</text>
</comment>
<dbReference type="AlphaFoldDB" id="A0A543J244"/>
<dbReference type="Pfam" id="PF00583">
    <property type="entry name" value="Acetyltransf_1"/>
    <property type="match status" value="1"/>
</dbReference>
<dbReference type="Gene3D" id="3.40.630.30">
    <property type="match status" value="1"/>
</dbReference>
<accession>A0A543J244</accession>